<dbReference type="EMBL" id="FNKH01000002">
    <property type="protein sequence ID" value="SDQ42303.1"/>
    <property type="molecule type" value="Genomic_DNA"/>
</dbReference>
<dbReference type="PANTHER" id="PTHR24321:SF8">
    <property type="entry name" value="ESTRADIOL 17-BETA-DEHYDROGENASE 8-RELATED"/>
    <property type="match status" value="1"/>
</dbReference>
<dbReference type="NCBIfam" id="NF009466">
    <property type="entry name" value="PRK12826.1-2"/>
    <property type="match status" value="1"/>
</dbReference>
<dbReference type="Pfam" id="PF13561">
    <property type="entry name" value="adh_short_C2"/>
    <property type="match status" value="1"/>
</dbReference>
<dbReference type="PROSITE" id="PS00061">
    <property type="entry name" value="ADH_SHORT"/>
    <property type="match status" value="1"/>
</dbReference>
<name>A0A1H1ARA9_9MICC</name>
<dbReference type="FunFam" id="3.40.50.720:FF:000084">
    <property type="entry name" value="Short-chain dehydrogenase reductase"/>
    <property type="match status" value="1"/>
</dbReference>
<gene>
    <name evidence="3" type="ORF">SAMN04489742_1056</name>
</gene>
<dbReference type="SUPFAM" id="SSF51735">
    <property type="entry name" value="NAD(P)-binding Rossmann-fold domains"/>
    <property type="match status" value="1"/>
</dbReference>
<dbReference type="AlphaFoldDB" id="A0A1H1ARA9"/>
<dbReference type="InterPro" id="IPR020904">
    <property type="entry name" value="Sc_DH/Rdtase_CS"/>
</dbReference>
<dbReference type="PRINTS" id="PR00081">
    <property type="entry name" value="GDHRDH"/>
</dbReference>
<evidence type="ECO:0000256" key="1">
    <source>
        <dbReference type="ARBA" id="ARBA00006484"/>
    </source>
</evidence>
<dbReference type="GO" id="GO:0016491">
    <property type="term" value="F:oxidoreductase activity"/>
    <property type="evidence" value="ECO:0007669"/>
    <property type="project" value="UniProtKB-KW"/>
</dbReference>
<dbReference type="Gene3D" id="3.40.50.720">
    <property type="entry name" value="NAD(P)-binding Rossmann-like Domain"/>
    <property type="match status" value="1"/>
</dbReference>
<organism evidence="3 4">
    <name type="scientific">Crystallibacter crystallopoietes</name>
    <dbReference type="NCBI Taxonomy" id="37928"/>
    <lineage>
        <taxon>Bacteria</taxon>
        <taxon>Bacillati</taxon>
        <taxon>Actinomycetota</taxon>
        <taxon>Actinomycetes</taxon>
        <taxon>Micrococcales</taxon>
        <taxon>Micrococcaceae</taxon>
        <taxon>Crystallibacter</taxon>
    </lineage>
</organism>
<sequence>MDLLLEGKTAVVTGGASGIGEAIARTLAAEGAAVVIGDVDRRAESVSASINCDGGRAYFVQADVTDETSVAVLMDAALATFGSLDVLVANAGIAEQKAPVHELDLAAWRRVIDIDLTGVAVCNKYAAGQMVRSGGGSVINMASILAHVGQANSQAYSAAKAGVVNFTRSAALTYAQQGIRFNCVSPGYVDTPLVAALPIETRAQMLTRQPIGRLARPAEIANVVAFLASDRSSIITGACINADGGYTAI</sequence>
<evidence type="ECO:0000313" key="4">
    <source>
        <dbReference type="Proteomes" id="UP000181917"/>
    </source>
</evidence>
<dbReference type="STRING" id="37928.SAMN04489742_1056"/>
<keyword evidence="2" id="KW-0560">Oxidoreductase</keyword>
<evidence type="ECO:0000313" key="3">
    <source>
        <dbReference type="EMBL" id="SDQ42303.1"/>
    </source>
</evidence>
<evidence type="ECO:0000256" key="2">
    <source>
        <dbReference type="ARBA" id="ARBA00023002"/>
    </source>
</evidence>
<proteinExistence type="inferred from homology"/>
<comment type="similarity">
    <text evidence="1">Belongs to the short-chain dehydrogenases/reductases (SDR) family.</text>
</comment>
<dbReference type="NCBIfam" id="NF005559">
    <property type="entry name" value="PRK07231.1"/>
    <property type="match status" value="1"/>
</dbReference>
<protein>
    <submittedName>
        <fullName evidence="3">NAD(P)-dependent dehydrogenase, short-chain alcohol dehydrogenase family</fullName>
    </submittedName>
</protein>
<dbReference type="PRINTS" id="PR00080">
    <property type="entry name" value="SDRFAMILY"/>
</dbReference>
<accession>A0A1H1ARA9</accession>
<dbReference type="InterPro" id="IPR002347">
    <property type="entry name" value="SDR_fam"/>
</dbReference>
<dbReference type="Proteomes" id="UP000181917">
    <property type="component" value="Unassembled WGS sequence"/>
</dbReference>
<keyword evidence="4" id="KW-1185">Reference proteome</keyword>
<dbReference type="RefSeq" id="WP_211482281.1">
    <property type="nucleotide sequence ID" value="NZ_CP018863.1"/>
</dbReference>
<reference evidence="3 4" key="1">
    <citation type="submission" date="2016-10" db="EMBL/GenBank/DDBJ databases">
        <authorList>
            <person name="de Groot N.N."/>
        </authorList>
    </citation>
    <scope>NUCLEOTIDE SEQUENCE [LARGE SCALE GENOMIC DNA]</scope>
    <source>
        <strain evidence="3 4">DSM 20117</strain>
    </source>
</reference>
<dbReference type="PANTHER" id="PTHR24321">
    <property type="entry name" value="DEHYDROGENASES, SHORT CHAIN"/>
    <property type="match status" value="1"/>
</dbReference>
<dbReference type="InterPro" id="IPR036291">
    <property type="entry name" value="NAD(P)-bd_dom_sf"/>
</dbReference>